<organism evidence="2 3">
    <name type="scientific">Yersinia aleksiciae</name>
    <dbReference type="NCBI Taxonomy" id="263819"/>
    <lineage>
        <taxon>Bacteria</taxon>
        <taxon>Pseudomonadati</taxon>
        <taxon>Pseudomonadota</taxon>
        <taxon>Gammaproteobacteria</taxon>
        <taxon>Enterobacterales</taxon>
        <taxon>Yersiniaceae</taxon>
        <taxon>Yersinia</taxon>
    </lineage>
</organism>
<dbReference type="AlphaFoldDB" id="A0A0T9UQ89"/>
<keyword evidence="2" id="KW-0449">Lipoprotein</keyword>
<dbReference type="GO" id="GO:0019239">
    <property type="term" value="F:deaminase activity"/>
    <property type="evidence" value="ECO:0007669"/>
    <property type="project" value="TreeGrafter"/>
</dbReference>
<proteinExistence type="inferred from homology"/>
<evidence type="ECO:0000313" key="3">
    <source>
        <dbReference type="Proteomes" id="UP000040088"/>
    </source>
</evidence>
<dbReference type="SUPFAM" id="SSF55298">
    <property type="entry name" value="YjgF-like"/>
    <property type="match status" value="1"/>
</dbReference>
<dbReference type="EC" id="3.5.4.-" evidence="2"/>
<dbReference type="GeneID" id="61903614"/>
<dbReference type="CDD" id="cd00448">
    <property type="entry name" value="YjgF_YER057c_UK114_family"/>
    <property type="match status" value="1"/>
</dbReference>
<dbReference type="EMBL" id="CQEM01000017">
    <property type="protein sequence ID" value="CNL60789.1"/>
    <property type="molecule type" value="Genomic_DNA"/>
</dbReference>
<gene>
    <name evidence="2" type="primary">yabJ_1</name>
    <name evidence="2" type="ORF">ERS008460_03320</name>
</gene>
<dbReference type="Pfam" id="PF01042">
    <property type="entry name" value="Ribonuc_L-PSP"/>
    <property type="match status" value="1"/>
</dbReference>
<dbReference type="OrthoDB" id="6196780at2"/>
<name>A0A0T9UQ89_YERAE</name>
<dbReference type="Gene3D" id="3.30.1330.40">
    <property type="entry name" value="RutC-like"/>
    <property type="match status" value="1"/>
</dbReference>
<reference evidence="3" key="1">
    <citation type="submission" date="2015-03" db="EMBL/GenBank/DDBJ databases">
        <authorList>
            <consortium name="Pathogen Informatics"/>
        </authorList>
    </citation>
    <scope>NUCLEOTIDE SEQUENCE [LARGE SCALE GENOMIC DNA]</scope>
    <source>
        <strain evidence="3">IP27925</strain>
    </source>
</reference>
<comment type="similarity">
    <text evidence="1">Belongs to the RutC family.</text>
</comment>
<evidence type="ECO:0000256" key="1">
    <source>
        <dbReference type="ARBA" id="ARBA00010552"/>
    </source>
</evidence>
<sequence length="128" mass="14302">MSELIRKNYSELGQVKGPYVHAVRHNETLYISGLTAFGTTSQGKCISEQAEEIFRQFHCIASAEKTALSALIKVTIFVTSLEDIDQLRVVLFRHFGENLPASSLVQVTQLFSTEINIEIEAMLALNLE</sequence>
<dbReference type="PANTHER" id="PTHR11803">
    <property type="entry name" value="2-IMINOBUTANOATE/2-IMINOPROPANOATE DEAMINASE RIDA"/>
    <property type="match status" value="1"/>
</dbReference>
<dbReference type="PANTHER" id="PTHR11803:SF58">
    <property type="entry name" value="PROTEIN HMF1-RELATED"/>
    <property type="match status" value="1"/>
</dbReference>
<keyword evidence="2" id="KW-0378">Hydrolase</keyword>
<dbReference type="InterPro" id="IPR035959">
    <property type="entry name" value="RutC-like_sf"/>
</dbReference>
<accession>A0A0T9UQ89</accession>
<protein>
    <submittedName>
        <fullName evidence="2">YjgF-family lipoprotein</fullName>
        <ecNumber evidence="2">3.5.4.-</ecNumber>
    </submittedName>
</protein>
<evidence type="ECO:0000313" key="2">
    <source>
        <dbReference type="EMBL" id="CNL60789.1"/>
    </source>
</evidence>
<dbReference type="Proteomes" id="UP000040088">
    <property type="component" value="Unassembled WGS sequence"/>
</dbReference>
<dbReference type="InterPro" id="IPR006175">
    <property type="entry name" value="YjgF/YER057c/UK114"/>
</dbReference>
<dbReference type="RefSeq" id="WP_050126455.1">
    <property type="nucleotide sequence ID" value="NZ_CABHQD010000372.1"/>
</dbReference>
<dbReference type="GO" id="GO:0005829">
    <property type="term" value="C:cytosol"/>
    <property type="evidence" value="ECO:0007669"/>
    <property type="project" value="TreeGrafter"/>
</dbReference>